<comment type="subcellular location">
    <subcellularLocation>
        <location evidence="1">Mitochondrion membrane</location>
        <topology evidence="1">Multi-pass membrane protein</topology>
    </subcellularLocation>
</comment>
<sequence>MSRFLMGYIGAVSSAIGIAIGLGMLIKRANKLSPAMKMLIQKFVPFPAVATASTCNVVLMRNSELSEGIDVYDKADKVVGTSKVAAKKALIETAVTRMVLPAPILIIPPVIMTMIEKTSLLKRRPKLHLPFNALVTTLSFGLALPVAIALFPQISHVRILSEPPGVVLQH</sequence>
<protein>
    <recommendedName>
        <fullName evidence="12">Sideroflexin-5</fullName>
    </recommendedName>
</protein>
<evidence type="ECO:0000256" key="7">
    <source>
        <dbReference type="ARBA" id="ARBA00023128"/>
    </source>
</evidence>
<dbReference type="InterPro" id="IPR004686">
    <property type="entry name" value="Mtc"/>
</dbReference>
<name>A0AAD9KYN7_RIDPI</name>
<keyword evidence="11" id="KW-1185">Reference proteome</keyword>
<organism evidence="10 11">
    <name type="scientific">Ridgeia piscesae</name>
    <name type="common">Tubeworm</name>
    <dbReference type="NCBI Taxonomy" id="27915"/>
    <lineage>
        <taxon>Eukaryota</taxon>
        <taxon>Metazoa</taxon>
        <taxon>Spiralia</taxon>
        <taxon>Lophotrochozoa</taxon>
        <taxon>Annelida</taxon>
        <taxon>Polychaeta</taxon>
        <taxon>Sedentaria</taxon>
        <taxon>Canalipalpata</taxon>
        <taxon>Sabellida</taxon>
        <taxon>Siboglinidae</taxon>
        <taxon>Ridgeia</taxon>
    </lineage>
</organism>
<keyword evidence="3" id="KW-0813">Transport</keyword>
<evidence type="ECO:0000256" key="8">
    <source>
        <dbReference type="ARBA" id="ARBA00023136"/>
    </source>
</evidence>
<dbReference type="Proteomes" id="UP001209878">
    <property type="component" value="Unassembled WGS sequence"/>
</dbReference>
<evidence type="ECO:0000256" key="4">
    <source>
        <dbReference type="ARBA" id="ARBA00022692"/>
    </source>
</evidence>
<dbReference type="GO" id="GO:0005743">
    <property type="term" value="C:mitochondrial inner membrane"/>
    <property type="evidence" value="ECO:0007669"/>
    <property type="project" value="TreeGrafter"/>
</dbReference>
<feature type="transmembrane region" description="Helical" evidence="9">
    <location>
        <begin position="6"/>
        <end position="26"/>
    </location>
</feature>
<evidence type="ECO:0000256" key="5">
    <source>
        <dbReference type="ARBA" id="ARBA00022970"/>
    </source>
</evidence>
<evidence type="ECO:0000313" key="11">
    <source>
        <dbReference type="Proteomes" id="UP001209878"/>
    </source>
</evidence>
<evidence type="ECO:0000313" key="10">
    <source>
        <dbReference type="EMBL" id="KAK2180012.1"/>
    </source>
</evidence>
<keyword evidence="5" id="KW-0029">Amino-acid transport</keyword>
<dbReference type="EMBL" id="JAODUO010000462">
    <property type="protein sequence ID" value="KAK2180012.1"/>
    <property type="molecule type" value="Genomic_DNA"/>
</dbReference>
<proteinExistence type="inferred from homology"/>
<dbReference type="AlphaFoldDB" id="A0AAD9KYN7"/>
<evidence type="ECO:0000256" key="3">
    <source>
        <dbReference type="ARBA" id="ARBA00022448"/>
    </source>
</evidence>
<feature type="transmembrane region" description="Helical" evidence="9">
    <location>
        <begin position="98"/>
        <end position="115"/>
    </location>
</feature>
<feature type="transmembrane region" description="Helical" evidence="9">
    <location>
        <begin position="127"/>
        <end position="151"/>
    </location>
</feature>
<evidence type="ECO:0000256" key="1">
    <source>
        <dbReference type="ARBA" id="ARBA00004225"/>
    </source>
</evidence>
<evidence type="ECO:0000256" key="9">
    <source>
        <dbReference type="SAM" id="Phobius"/>
    </source>
</evidence>
<dbReference type="GO" id="GO:0006865">
    <property type="term" value="P:amino acid transport"/>
    <property type="evidence" value="ECO:0007669"/>
    <property type="project" value="UniProtKB-KW"/>
</dbReference>
<dbReference type="GO" id="GO:1990542">
    <property type="term" value="P:mitochondrial transmembrane transport"/>
    <property type="evidence" value="ECO:0007669"/>
    <property type="project" value="TreeGrafter"/>
</dbReference>
<dbReference type="PANTHER" id="PTHR11153:SF6">
    <property type="entry name" value="SIDEROFLEXIN-5"/>
    <property type="match status" value="1"/>
</dbReference>
<reference evidence="10" key="1">
    <citation type="journal article" date="2023" name="Mol. Biol. Evol.">
        <title>Third-Generation Sequencing Reveals the Adaptive Role of the Epigenome in Three Deep-Sea Polychaetes.</title>
        <authorList>
            <person name="Perez M."/>
            <person name="Aroh O."/>
            <person name="Sun Y."/>
            <person name="Lan Y."/>
            <person name="Juniper S.K."/>
            <person name="Young C.R."/>
            <person name="Angers B."/>
            <person name="Qian P.Y."/>
        </authorList>
    </citation>
    <scope>NUCLEOTIDE SEQUENCE</scope>
    <source>
        <strain evidence="10">R07B-5</strain>
    </source>
</reference>
<evidence type="ECO:0008006" key="12">
    <source>
        <dbReference type="Google" id="ProtNLM"/>
    </source>
</evidence>
<dbReference type="Pfam" id="PF03820">
    <property type="entry name" value="SFXNs"/>
    <property type="match status" value="1"/>
</dbReference>
<evidence type="ECO:0000256" key="6">
    <source>
        <dbReference type="ARBA" id="ARBA00022989"/>
    </source>
</evidence>
<dbReference type="PANTHER" id="PTHR11153">
    <property type="entry name" value="SIDEROFLEXIN"/>
    <property type="match status" value="1"/>
</dbReference>
<comment type="caution">
    <text evidence="10">The sequence shown here is derived from an EMBL/GenBank/DDBJ whole genome shotgun (WGS) entry which is preliminary data.</text>
</comment>
<dbReference type="GO" id="GO:0015075">
    <property type="term" value="F:monoatomic ion transmembrane transporter activity"/>
    <property type="evidence" value="ECO:0007669"/>
    <property type="project" value="InterPro"/>
</dbReference>
<comment type="similarity">
    <text evidence="2">Belongs to the sideroflexin family.</text>
</comment>
<accession>A0AAD9KYN7</accession>
<keyword evidence="6 9" id="KW-1133">Transmembrane helix</keyword>
<keyword evidence="4 9" id="KW-0812">Transmembrane</keyword>
<keyword evidence="8 9" id="KW-0472">Membrane</keyword>
<keyword evidence="7" id="KW-0496">Mitochondrion</keyword>
<evidence type="ECO:0000256" key="2">
    <source>
        <dbReference type="ARBA" id="ARBA00005974"/>
    </source>
</evidence>
<gene>
    <name evidence="10" type="ORF">NP493_462g01026</name>
</gene>